<dbReference type="Proteomes" id="UP000198571">
    <property type="component" value="Unassembled WGS sequence"/>
</dbReference>
<name>A0A1H9SZ09_9BACI</name>
<sequence length="299" mass="35487">MLTIDYKDSRIGEAFYKQTNESLLTLLKHDYGKVAVDLKKKDNRTILLMDGLESLTSDQKQGIISVFTNVTVANYFTKWMREWLQEAFYYEDETEIQAIIQTAKNISLPSPMEKQRYYSFDFLGWQREIYYKLAPFVENHVSFSFDSFLYFRLKPVREKLLYLAEDAIDEYKMELDYQLMLNRCRDLLRKQAPRVRVVYVYLKDKIEFMDEKRKKISIKQIYQWLETVTTFERSLPVHERIIGPLVSMAPEKIVVDSANCDDDLYHTLKNIFEERIVLADLQNNWQACAPIKDSSSFPS</sequence>
<dbReference type="Pfam" id="PF08812">
    <property type="entry name" value="YtxC"/>
    <property type="match status" value="1"/>
</dbReference>
<keyword evidence="2" id="KW-1185">Reference proteome</keyword>
<reference evidence="2" key="1">
    <citation type="submission" date="2016-10" db="EMBL/GenBank/DDBJ databases">
        <authorList>
            <person name="Varghese N."/>
            <person name="Submissions S."/>
        </authorList>
    </citation>
    <scope>NUCLEOTIDE SEQUENCE [LARGE SCALE GENOMIC DNA]</scope>
    <source>
        <strain evidence="2">S9</strain>
    </source>
</reference>
<dbReference type="AlphaFoldDB" id="A0A1H9SZ09"/>
<dbReference type="STRING" id="1601833.SAMN05518684_10531"/>
<organism evidence="1 2">
    <name type="scientific">Salipaludibacillus aurantiacus</name>
    <dbReference type="NCBI Taxonomy" id="1601833"/>
    <lineage>
        <taxon>Bacteria</taxon>
        <taxon>Bacillati</taxon>
        <taxon>Bacillota</taxon>
        <taxon>Bacilli</taxon>
        <taxon>Bacillales</taxon>
        <taxon>Bacillaceae</taxon>
    </lineage>
</organism>
<evidence type="ECO:0000313" key="2">
    <source>
        <dbReference type="Proteomes" id="UP000198571"/>
    </source>
</evidence>
<dbReference type="EMBL" id="FOGT01000005">
    <property type="protein sequence ID" value="SER90034.1"/>
    <property type="molecule type" value="Genomic_DNA"/>
</dbReference>
<gene>
    <name evidence="1" type="ORF">SAMN05518684_10531</name>
</gene>
<protein>
    <submittedName>
        <fullName evidence="1">Putative sporulation protein YtxC</fullName>
    </submittedName>
</protein>
<accession>A0A1H9SZ09</accession>
<proteinExistence type="predicted"/>
<dbReference type="InterPro" id="IPR014199">
    <property type="entry name" value="Spore_YtxC"/>
</dbReference>
<evidence type="ECO:0000313" key="1">
    <source>
        <dbReference type="EMBL" id="SER90034.1"/>
    </source>
</evidence>